<reference evidence="2" key="1">
    <citation type="submission" date="2020-08" db="EMBL/GenBank/DDBJ databases">
        <title>Multicomponent nature underlies the extraordinary mechanical properties of spider dragline silk.</title>
        <authorList>
            <person name="Kono N."/>
            <person name="Nakamura H."/>
            <person name="Mori M."/>
            <person name="Yoshida Y."/>
            <person name="Ohtoshi R."/>
            <person name="Malay A.D."/>
            <person name="Moran D.A.P."/>
            <person name="Tomita M."/>
            <person name="Numata K."/>
            <person name="Arakawa K."/>
        </authorList>
    </citation>
    <scope>NUCLEOTIDE SEQUENCE</scope>
</reference>
<organism evidence="2 3">
    <name type="scientific">Trichonephila clavipes</name>
    <name type="common">Golden silk orbweaver</name>
    <name type="synonym">Nephila clavipes</name>
    <dbReference type="NCBI Taxonomy" id="2585209"/>
    <lineage>
        <taxon>Eukaryota</taxon>
        <taxon>Metazoa</taxon>
        <taxon>Ecdysozoa</taxon>
        <taxon>Arthropoda</taxon>
        <taxon>Chelicerata</taxon>
        <taxon>Arachnida</taxon>
        <taxon>Araneae</taxon>
        <taxon>Araneomorphae</taxon>
        <taxon>Entelegynae</taxon>
        <taxon>Araneoidea</taxon>
        <taxon>Nephilidae</taxon>
        <taxon>Trichonephila</taxon>
    </lineage>
</organism>
<gene>
    <name evidence="2" type="primary">NCL1_25316</name>
    <name evidence="2" type="ORF">TNCV_1706921</name>
</gene>
<dbReference type="Proteomes" id="UP000887159">
    <property type="component" value="Unassembled WGS sequence"/>
</dbReference>
<dbReference type="EMBL" id="BMAU01021147">
    <property type="protein sequence ID" value="GFX92416.1"/>
    <property type="molecule type" value="Genomic_DNA"/>
</dbReference>
<protein>
    <submittedName>
        <fullName evidence="2">DUF4817 domain-containing protein</fullName>
    </submittedName>
</protein>
<evidence type="ECO:0000313" key="2">
    <source>
        <dbReference type="EMBL" id="GFX92416.1"/>
    </source>
</evidence>
<proteinExistence type="predicted"/>
<feature type="domain" description="DUF4817" evidence="1">
    <location>
        <begin position="3"/>
        <end position="35"/>
    </location>
</feature>
<dbReference type="AlphaFoldDB" id="A0A8X6UTW3"/>
<evidence type="ECO:0000259" key="1">
    <source>
        <dbReference type="Pfam" id="PF16087"/>
    </source>
</evidence>
<comment type="caution">
    <text evidence="2">The sequence shown here is derived from an EMBL/GenBank/DDBJ whole genome shotgun (WGS) entry which is preliminary data.</text>
</comment>
<accession>A0A8X6UTW3</accession>
<dbReference type="Pfam" id="PF16087">
    <property type="entry name" value="DUF4817"/>
    <property type="match status" value="1"/>
</dbReference>
<evidence type="ECO:0000313" key="3">
    <source>
        <dbReference type="Proteomes" id="UP000887159"/>
    </source>
</evidence>
<dbReference type="InterPro" id="IPR032135">
    <property type="entry name" value="DUF4817"/>
</dbReference>
<name>A0A8X6UTW3_TRICX</name>
<sequence length="157" mass="18278">MYTNEEYCEIVLLYWQCNRSKIEAARLYAIKFPIEDIHLIVQYQRLYKAGSCHRRILLSRVTPSSLRIPAEDVLGYALAHLESSVRDISKACSYSKLTVWNILHTRFLEDEVSWDLSRIWYQHNGAPTHKSAQPCTFLAQILDTRIIGYGGQQEWSP</sequence>
<keyword evidence="3" id="KW-1185">Reference proteome</keyword>